<dbReference type="GO" id="GO:0008233">
    <property type="term" value="F:peptidase activity"/>
    <property type="evidence" value="ECO:0007669"/>
    <property type="project" value="UniProtKB-KW"/>
</dbReference>
<dbReference type="PROSITE" id="PS51864">
    <property type="entry name" value="ASTACIN"/>
    <property type="match status" value="1"/>
</dbReference>
<dbReference type="Pfam" id="PF01400">
    <property type="entry name" value="Astacin"/>
    <property type="match status" value="1"/>
</dbReference>
<evidence type="ECO:0000256" key="5">
    <source>
        <dbReference type="ARBA" id="ARBA00023049"/>
    </source>
</evidence>
<evidence type="ECO:0000256" key="7">
    <source>
        <dbReference type="RuleBase" id="RU361183"/>
    </source>
</evidence>
<evidence type="ECO:0000256" key="1">
    <source>
        <dbReference type="ARBA" id="ARBA00022670"/>
    </source>
</evidence>
<name>A0ABM4D8R2_HYDVU</name>
<dbReference type="SUPFAM" id="SSF55486">
    <property type="entry name" value="Metalloproteases ('zincins'), catalytic domain"/>
    <property type="match status" value="1"/>
</dbReference>
<dbReference type="GeneID" id="101238148"/>
<dbReference type="InterPro" id="IPR024079">
    <property type="entry name" value="MetalloPept_cat_dom_sf"/>
</dbReference>
<dbReference type="RefSeq" id="XP_065670712.1">
    <property type="nucleotide sequence ID" value="XM_065814640.1"/>
</dbReference>
<feature type="signal peptide" evidence="8">
    <location>
        <begin position="1"/>
        <end position="15"/>
    </location>
</feature>
<feature type="binding site" evidence="6">
    <location>
        <position position="212"/>
    </location>
    <ligand>
        <name>Zn(2+)</name>
        <dbReference type="ChEBI" id="CHEBI:29105"/>
        <note>catalytic</note>
    </ligand>
</feature>
<organism evidence="10 11">
    <name type="scientific">Hydra vulgaris</name>
    <name type="common">Hydra</name>
    <name type="synonym">Hydra attenuata</name>
    <dbReference type="NCBI Taxonomy" id="6087"/>
    <lineage>
        <taxon>Eukaryota</taxon>
        <taxon>Metazoa</taxon>
        <taxon>Cnidaria</taxon>
        <taxon>Hydrozoa</taxon>
        <taxon>Hydroidolina</taxon>
        <taxon>Anthoathecata</taxon>
        <taxon>Aplanulata</taxon>
        <taxon>Hydridae</taxon>
        <taxon>Hydra</taxon>
    </lineage>
</organism>
<accession>A0ABM4D8R2</accession>
<gene>
    <name evidence="11" type="primary">LOC101238148</name>
</gene>
<dbReference type="EC" id="3.4.24.-" evidence="7"/>
<dbReference type="GO" id="GO:0006508">
    <property type="term" value="P:proteolysis"/>
    <property type="evidence" value="ECO:0007669"/>
    <property type="project" value="UniProtKB-KW"/>
</dbReference>
<dbReference type="InterPro" id="IPR034035">
    <property type="entry name" value="Astacin-like_dom"/>
</dbReference>
<proteinExistence type="predicted"/>
<dbReference type="InterPro" id="IPR006026">
    <property type="entry name" value="Peptidase_Metallo"/>
</dbReference>
<keyword evidence="10" id="KW-1185">Reference proteome</keyword>
<dbReference type="Proteomes" id="UP001652625">
    <property type="component" value="Chromosome 12"/>
</dbReference>
<keyword evidence="2 6" id="KW-0479">Metal-binding</keyword>
<feature type="binding site" evidence="6">
    <location>
        <position position="206"/>
    </location>
    <ligand>
        <name>Zn(2+)</name>
        <dbReference type="ChEBI" id="CHEBI:29105"/>
        <note>catalytic</note>
    </ligand>
</feature>
<dbReference type="PANTHER" id="PTHR10127">
    <property type="entry name" value="DISCOIDIN, CUB, EGF, LAMININ , AND ZINC METALLOPROTEASE DOMAIN CONTAINING"/>
    <property type="match status" value="1"/>
</dbReference>
<evidence type="ECO:0000259" key="9">
    <source>
        <dbReference type="PROSITE" id="PS51864"/>
    </source>
</evidence>
<evidence type="ECO:0000313" key="10">
    <source>
        <dbReference type="Proteomes" id="UP001652625"/>
    </source>
</evidence>
<dbReference type="PRINTS" id="PR00480">
    <property type="entry name" value="ASTACIN"/>
</dbReference>
<evidence type="ECO:0000256" key="4">
    <source>
        <dbReference type="ARBA" id="ARBA00022833"/>
    </source>
</evidence>
<keyword evidence="3 6" id="KW-0378">Hydrolase</keyword>
<evidence type="ECO:0000256" key="8">
    <source>
        <dbReference type="SAM" id="SignalP"/>
    </source>
</evidence>
<feature type="chain" id="PRO_5045822187" description="Metalloendopeptidase" evidence="8">
    <location>
        <begin position="16"/>
        <end position="444"/>
    </location>
</feature>
<comment type="cofactor">
    <cofactor evidence="6 7">
        <name>Zn(2+)</name>
        <dbReference type="ChEBI" id="CHEBI:29105"/>
    </cofactor>
    <text evidence="6 7">Binds 1 zinc ion per subunit.</text>
</comment>
<dbReference type="SMART" id="SM00235">
    <property type="entry name" value="ZnMc"/>
    <property type="match status" value="1"/>
</dbReference>
<feature type="binding site" evidence="6">
    <location>
        <position position="202"/>
    </location>
    <ligand>
        <name>Zn(2+)</name>
        <dbReference type="ChEBI" id="CHEBI:29105"/>
        <note>catalytic</note>
    </ligand>
</feature>
<feature type="domain" description="Peptidase M12A" evidence="9">
    <location>
        <begin position="107"/>
        <end position="307"/>
    </location>
</feature>
<comment type="caution">
    <text evidence="6">Lacks conserved residue(s) required for the propagation of feature annotation.</text>
</comment>
<keyword evidence="1 6" id="KW-0645">Protease</keyword>
<protein>
    <recommendedName>
        <fullName evidence="7">Metalloendopeptidase</fullName>
        <ecNumber evidence="7">3.4.24.-</ecNumber>
    </recommendedName>
</protein>
<evidence type="ECO:0000256" key="2">
    <source>
        <dbReference type="ARBA" id="ARBA00022723"/>
    </source>
</evidence>
<dbReference type="Gene3D" id="3.40.390.10">
    <property type="entry name" value="Collagenase (Catalytic Domain)"/>
    <property type="match status" value="1"/>
</dbReference>
<keyword evidence="5 6" id="KW-0482">Metalloprotease</keyword>
<sequence length="444" mass="50988">MLLYIYCILILLVEAKKIKIYQSGEDNEDVITPQHFESTPDVKKNAVSSANALLSRSSPRPKNCQYCKVEGDIWVYDSNAARNMKERAMRFGKRSHIYKPAERRSSNITKRIEEAEKMIWSTPVIPYVFHKSAGSKVISAVKQAMEDFQTWTCVKFIKRTKEQNYVNITSQNNGCWSELARVGGEQEISLGDFCNNKGSALHELMHTLGFLHEHTRMIRDKAITIMVENIKSRKLEHFDKYPHYLTDKYNLPYDYDSIMNFLPSAFSVNGKPTIMPKNPNIKMGRMGQRTKLSDQDIKLINLVYKCKRESQVALSESRELSDIDNSNEMIDSVDTLNKEHRLTNNVGRIEAQRLPGVVEQPGNIPGKNEQISLLHDLHSEYKPRPQLSESMTELNIAEEKIKDSYESLNNEKSVRPNPPNSVPLKLHTPKGKKITKKHRFMIGT</sequence>
<evidence type="ECO:0000256" key="3">
    <source>
        <dbReference type="ARBA" id="ARBA00022801"/>
    </source>
</evidence>
<reference evidence="11" key="1">
    <citation type="submission" date="2025-08" db="UniProtKB">
        <authorList>
            <consortium name="RefSeq"/>
        </authorList>
    </citation>
    <scope>IDENTIFICATION</scope>
</reference>
<evidence type="ECO:0000313" key="11">
    <source>
        <dbReference type="RefSeq" id="XP_065670712.1"/>
    </source>
</evidence>
<keyword evidence="4 6" id="KW-0862">Zinc</keyword>
<dbReference type="InterPro" id="IPR001506">
    <property type="entry name" value="Peptidase_M12A"/>
</dbReference>
<evidence type="ECO:0000256" key="6">
    <source>
        <dbReference type="PROSITE-ProRule" id="PRU01211"/>
    </source>
</evidence>
<dbReference type="PANTHER" id="PTHR10127:SF780">
    <property type="entry name" value="METALLOENDOPEPTIDASE"/>
    <property type="match status" value="1"/>
</dbReference>
<feature type="active site" evidence="6">
    <location>
        <position position="203"/>
    </location>
</feature>
<keyword evidence="8" id="KW-0732">Signal</keyword>
<dbReference type="CDD" id="cd04280">
    <property type="entry name" value="ZnMc_astacin_like"/>
    <property type="match status" value="1"/>
</dbReference>